<feature type="chain" id="PRO_5047132655" evidence="1">
    <location>
        <begin position="17"/>
        <end position="190"/>
    </location>
</feature>
<keyword evidence="1" id="KW-0732">Signal</keyword>
<evidence type="ECO:0000313" key="2">
    <source>
        <dbReference type="EMBL" id="KAK8900615.1"/>
    </source>
</evidence>
<evidence type="ECO:0000256" key="1">
    <source>
        <dbReference type="SAM" id="SignalP"/>
    </source>
</evidence>
<feature type="signal peptide" evidence="1">
    <location>
        <begin position="1"/>
        <end position="16"/>
    </location>
</feature>
<reference evidence="2 3" key="1">
    <citation type="submission" date="2024-04" db="EMBL/GenBank/DDBJ databases">
        <title>Tritrichomonas musculus Genome.</title>
        <authorList>
            <person name="Alves-Ferreira E."/>
            <person name="Grigg M."/>
            <person name="Lorenzi H."/>
            <person name="Galac M."/>
        </authorList>
    </citation>
    <scope>NUCLEOTIDE SEQUENCE [LARGE SCALE GENOMIC DNA]</scope>
    <source>
        <strain evidence="2 3">EAF2021</strain>
    </source>
</reference>
<dbReference type="EMBL" id="JAPFFF010000001">
    <property type="protein sequence ID" value="KAK8900615.1"/>
    <property type="molecule type" value="Genomic_DNA"/>
</dbReference>
<evidence type="ECO:0000313" key="3">
    <source>
        <dbReference type="Proteomes" id="UP001470230"/>
    </source>
</evidence>
<dbReference type="Proteomes" id="UP001470230">
    <property type="component" value="Unassembled WGS sequence"/>
</dbReference>
<gene>
    <name evidence="2" type="ORF">M9Y10_002944</name>
</gene>
<sequence>MFLALIALCISGNLEGGWQIIAVDSDQVKHVKGYLDRNLPHLFPEIANGEYVIASAKMQIVAGMKLKLNIKATSSPLLFQLTLYINPQQKITLEEITRPIGSRPILGGYTWQNPSHFTAKDLSNVVQLIQRKLNLLLQREGEVLVYRTKVEKGLKTHVIFRDSKQNVVSAVTLRSPNGKSEELVSANQIF</sequence>
<keyword evidence="3" id="KW-1185">Reference proteome</keyword>
<organism evidence="2 3">
    <name type="scientific">Tritrichomonas musculus</name>
    <dbReference type="NCBI Taxonomy" id="1915356"/>
    <lineage>
        <taxon>Eukaryota</taxon>
        <taxon>Metamonada</taxon>
        <taxon>Parabasalia</taxon>
        <taxon>Tritrichomonadida</taxon>
        <taxon>Tritrichomonadidae</taxon>
        <taxon>Tritrichomonas</taxon>
    </lineage>
</organism>
<name>A0ABR2LB71_9EUKA</name>
<accession>A0ABR2LB71</accession>
<proteinExistence type="predicted"/>
<comment type="caution">
    <text evidence="2">The sequence shown here is derived from an EMBL/GenBank/DDBJ whole genome shotgun (WGS) entry which is preliminary data.</text>
</comment>
<protein>
    <submittedName>
        <fullName evidence="2">Uncharacterized protein</fullName>
    </submittedName>
</protein>